<dbReference type="Proteomes" id="UP001056291">
    <property type="component" value="Chromosome"/>
</dbReference>
<proteinExistence type="predicted"/>
<evidence type="ECO:0000313" key="2">
    <source>
        <dbReference type="Proteomes" id="UP001056291"/>
    </source>
</evidence>
<reference evidence="1" key="1">
    <citation type="submission" date="2022-06" db="EMBL/GenBank/DDBJ databases">
        <title>Sneathiella actinostolidae sp. nov., isolated from a sea anemonein the Western Pacific Ocean.</title>
        <authorList>
            <person name="Wei M.J."/>
        </authorList>
    </citation>
    <scope>NUCLEOTIDE SEQUENCE</scope>
    <source>
        <strain evidence="1">PHK-P5</strain>
    </source>
</reference>
<keyword evidence="2" id="KW-1185">Reference proteome</keyword>
<accession>A0ABY4WAS9</accession>
<name>A0ABY4WAS9_9PROT</name>
<dbReference type="RefSeq" id="WP_251934987.1">
    <property type="nucleotide sequence ID" value="NZ_CP098747.1"/>
</dbReference>
<dbReference type="EMBL" id="CP098747">
    <property type="protein sequence ID" value="USG61766.1"/>
    <property type="molecule type" value="Genomic_DNA"/>
</dbReference>
<protein>
    <recommendedName>
        <fullName evidence="3">Lipoprotein</fullName>
    </recommendedName>
</protein>
<sequence>MGSVVFLAACTTDIVKSIDKQISEYAGINCSATNLSVGEDYCQSPKQSFVQASVYCYKTMGGVDCYRQPNPYHTEKSERVRQTLSLGSYGAEVMTAEEFELRQIMAEKTKSSSKPAE</sequence>
<evidence type="ECO:0008006" key="3">
    <source>
        <dbReference type="Google" id="ProtNLM"/>
    </source>
</evidence>
<evidence type="ECO:0000313" key="1">
    <source>
        <dbReference type="EMBL" id="USG61766.1"/>
    </source>
</evidence>
<organism evidence="1 2">
    <name type="scientific">Sneathiella marina</name>
    <dbReference type="NCBI Taxonomy" id="2950108"/>
    <lineage>
        <taxon>Bacteria</taxon>
        <taxon>Pseudomonadati</taxon>
        <taxon>Pseudomonadota</taxon>
        <taxon>Alphaproteobacteria</taxon>
        <taxon>Sneathiellales</taxon>
        <taxon>Sneathiellaceae</taxon>
        <taxon>Sneathiella</taxon>
    </lineage>
</organism>
<gene>
    <name evidence="1" type="ORF">NBZ79_02110</name>
</gene>